<dbReference type="EMBL" id="JBBMRA010000004">
    <property type="protein sequence ID" value="MEM5535968.1"/>
    <property type="molecule type" value="Genomic_DNA"/>
</dbReference>
<evidence type="ECO:0000256" key="1">
    <source>
        <dbReference type="SAM" id="MobiDB-lite"/>
    </source>
</evidence>
<evidence type="ECO:0000313" key="2">
    <source>
        <dbReference type="EMBL" id="MEM5535968.1"/>
    </source>
</evidence>
<gene>
    <name evidence="2" type="ORF">WNY58_06145</name>
</gene>
<evidence type="ECO:0000313" key="3">
    <source>
        <dbReference type="Proteomes" id="UP001449225"/>
    </source>
</evidence>
<comment type="caution">
    <text evidence="2">The sequence shown here is derived from an EMBL/GenBank/DDBJ whole genome shotgun (WGS) entry which is preliminary data.</text>
</comment>
<proteinExistence type="predicted"/>
<dbReference type="RefSeq" id="WP_342854026.1">
    <property type="nucleotide sequence ID" value="NZ_JBBMRA010000004.1"/>
</dbReference>
<keyword evidence="3" id="KW-1185">Reference proteome</keyword>
<reference evidence="2 3" key="1">
    <citation type="submission" date="2024-03" db="EMBL/GenBank/DDBJ databases">
        <title>Community enrichment and isolation of bacterial strains for fucoidan degradation.</title>
        <authorList>
            <person name="Sichert A."/>
        </authorList>
    </citation>
    <scope>NUCLEOTIDE SEQUENCE [LARGE SCALE GENOMIC DNA]</scope>
    <source>
        <strain evidence="2 3">AS76</strain>
    </source>
</reference>
<dbReference type="Proteomes" id="UP001449225">
    <property type="component" value="Unassembled WGS sequence"/>
</dbReference>
<sequence>MTNLDVDTLFDSSFKELPESPMSLGGRSLMSNNGVYVDPLRTDFDFLDRDKADLQWEGFGWGRCQREAETLLSRDLPPQELTELRGDGVRPLLPQ</sequence>
<protein>
    <submittedName>
        <fullName evidence="2">Uncharacterized protein</fullName>
    </submittedName>
</protein>
<name>A0ABU9TR29_9GAMM</name>
<feature type="region of interest" description="Disordered" evidence="1">
    <location>
        <begin position="74"/>
        <end position="95"/>
    </location>
</feature>
<accession>A0ABU9TR29</accession>
<organism evidence="2 3">
    <name type="scientific">Neptuniibacter pectenicola</name>
    <dbReference type="NCBI Taxonomy" id="1806669"/>
    <lineage>
        <taxon>Bacteria</taxon>
        <taxon>Pseudomonadati</taxon>
        <taxon>Pseudomonadota</taxon>
        <taxon>Gammaproteobacteria</taxon>
        <taxon>Oceanospirillales</taxon>
        <taxon>Oceanospirillaceae</taxon>
        <taxon>Neptuniibacter</taxon>
    </lineage>
</organism>